<evidence type="ECO:0000256" key="3">
    <source>
        <dbReference type="ARBA" id="ARBA00023027"/>
    </source>
</evidence>
<dbReference type="Pfam" id="PF02826">
    <property type="entry name" value="2-Hacid_dh_C"/>
    <property type="match status" value="1"/>
</dbReference>
<dbReference type="SUPFAM" id="SSF52283">
    <property type="entry name" value="Formate/glycerate dehydrogenase catalytic domain-like"/>
    <property type="match status" value="1"/>
</dbReference>
<protein>
    <submittedName>
        <fullName evidence="7">D-2-hydroxyacid dehydrogenase</fullName>
    </submittedName>
</protein>
<keyword evidence="2 4" id="KW-0560">Oxidoreductase</keyword>
<sequence length="330" mass="36558">MWPYDIKEKSWPPRKLFFLDRDTIPASITIPTPNFVHQWIEYQSTSPEQVLERIYDADVVISNKVYLGSDILEQAKQVKHIAVAATGVNNVELDYCAQRGVTVTNVQGYATQSVPEHVIALLFTLMRNIPAYHDDIRNGEWQRQNKFCFFTHPIQDIAHSTLGIIGSGALGQATAALARAIGMNVQFSERKGVTQCREGYVTFERFLKTSDAIALLCPLTEETTNLIDSEALSNMKSTAVLINTGRGGLVNEGDLVCALKENHIAGAGVDVFTEEPAPQTNPLVENMDLPNLILTPHVAWGNRSSIEKLCEILVSNIEAVEHGKTQNRVV</sequence>
<dbReference type="SUPFAM" id="SSF51735">
    <property type="entry name" value="NAD(P)-binding Rossmann-fold domains"/>
    <property type="match status" value="1"/>
</dbReference>
<evidence type="ECO:0000256" key="4">
    <source>
        <dbReference type="RuleBase" id="RU003719"/>
    </source>
</evidence>
<comment type="caution">
    <text evidence="7">The sequence shown here is derived from an EMBL/GenBank/DDBJ whole genome shotgun (WGS) entry which is preliminary data.</text>
</comment>
<evidence type="ECO:0000256" key="2">
    <source>
        <dbReference type="ARBA" id="ARBA00023002"/>
    </source>
</evidence>
<gene>
    <name evidence="7" type="ORF">ACGRH2_18405</name>
</gene>
<evidence type="ECO:0000313" key="8">
    <source>
        <dbReference type="Proteomes" id="UP001607125"/>
    </source>
</evidence>
<dbReference type="InterPro" id="IPR029753">
    <property type="entry name" value="D-isomer_DH_CS"/>
</dbReference>
<dbReference type="EMBL" id="JBIHSF010000008">
    <property type="protein sequence ID" value="MFH0262359.1"/>
    <property type="molecule type" value="Genomic_DNA"/>
</dbReference>
<feature type="domain" description="D-isomer specific 2-hydroxyacid dehydrogenase catalytic" evidence="5">
    <location>
        <begin position="41"/>
        <end position="330"/>
    </location>
</feature>
<dbReference type="Proteomes" id="UP001607125">
    <property type="component" value="Unassembled WGS sequence"/>
</dbReference>
<evidence type="ECO:0000313" key="7">
    <source>
        <dbReference type="EMBL" id="MFH0262359.1"/>
    </source>
</evidence>
<keyword evidence="3" id="KW-0520">NAD</keyword>
<feature type="domain" description="D-isomer specific 2-hydroxyacid dehydrogenase NAD-binding" evidence="6">
    <location>
        <begin position="119"/>
        <end position="299"/>
    </location>
</feature>
<evidence type="ECO:0000256" key="1">
    <source>
        <dbReference type="ARBA" id="ARBA00005854"/>
    </source>
</evidence>
<dbReference type="CDD" id="cd12162">
    <property type="entry name" value="2-Hacid_dh_4"/>
    <property type="match status" value="1"/>
</dbReference>
<dbReference type="Pfam" id="PF00389">
    <property type="entry name" value="2-Hacid_dh"/>
    <property type="match status" value="1"/>
</dbReference>
<name>A0ABW7IN11_9VIBR</name>
<keyword evidence="8" id="KW-1185">Reference proteome</keyword>
<reference evidence="7 8" key="1">
    <citation type="submission" date="2024-10" db="EMBL/GenBank/DDBJ databases">
        <authorList>
            <person name="Yibar A."/>
            <person name="Saticioglu I.B."/>
            <person name="Duman M."/>
            <person name="Ajmi N."/>
            <person name="Gurler F."/>
            <person name="Ay H."/>
            <person name="Onuk E."/>
            <person name="Guler S."/>
            <person name="Romalde J.L."/>
        </authorList>
    </citation>
    <scope>NUCLEOTIDE SEQUENCE [LARGE SCALE GENOMIC DNA]</scope>
    <source>
        <strain evidence="7 8">1-TCBS-B</strain>
    </source>
</reference>
<dbReference type="PANTHER" id="PTHR43761:SF1">
    <property type="entry name" value="D-ISOMER SPECIFIC 2-HYDROXYACID DEHYDROGENASE CATALYTIC DOMAIN-CONTAINING PROTEIN-RELATED"/>
    <property type="match status" value="1"/>
</dbReference>
<evidence type="ECO:0000259" key="5">
    <source>
        <dbReference type="Pfam" id="PF00389"/>
    </source>
</evidence>
<dbReference type="InterPro" id="IPR006140">
    <property type="entry name" value="D-isomer_DH_NAD-bd"/>
</dbReference>
<dbReference type="InterPro" id="IPR050418">
    <property type="entry name" value="D-iso_2-hydroxyacid_DH_PdxB"/>
</dbReference>
<comment type="similarity">
    <text evidence="1 4">Belongs to the D-isomer specific 2-hydroxyacid dehydrogenase family.</text>
</comment>
<dbReference type="InterPro" id="IPR006139">
    <property type="entry name" value="D-isomer_2_OHA_DH_cat_dom"/>
</dbReference>
<organism evidence="7 8">
    <name type="scientific">Vibrio barjaei</name>
    <dbReference type="NCBI Taxonomy" id="1676683"/>
    <lineage>
        <taxon>Bacteria</taxon>
        <taxon>Pseudomonadati</taxon>
        <taxon>Pseudomonadota</taxon>
        <taxon>Gammaproteobacteria</taxon>
        <taxon>Vibrionales</taxon>
        <taxon>Vibrionaceae</taxon>
        <taxon>Vibrio</taxon>
    </lineage>
</organism>
<dbReference type="RefSeq" id="WP_394629653.1">
    <property type="nucleotide sequence ID" value="NZ_JBIHSF010000008.1"/>
</dbReference>
<evidence type="ECO:0000259" key="6">
    <source>
        <dbReference type="Pfam" id="PF02826"/>
    </source>
</evidence>
<dbReference type="Gene3D" id="3.40.50.720">
    <property type="entry name" value="NAD(P)-binding Rossmann-like Domain"/>
    <property type="match status" value="2"/>
</dbReference>
<accession>A0ABW7IN11</accession>
<dbReference type="PANTHER" id="PTHR43761">
    <property type="entry name" value="D-ISOMER SPECIFIC 2-HYDROXYACID DEHYDROGENASE FAMILY PROTEIN (AFU_ORTHOLOGUE AFUA_1G13630)"/>
    <property type="match status" value="1"/>
</dbReference>
<proteinExistence type="inferred from homology"/>
<dbReference type="PROSITE" id="PS00671">
    <property type="entry name" value="D_2_HYDROXYACID_DH_3"/>
    <property type="match status" value="1"/>
</dbReference>
<dbReference type="InterPro" id="IPR036291">
    <property type="entry name" value="NAD(P)-bd_dom_sf"/>
</dbReference>